<evidence type="ECO:0000256" key="11">
    <source>
        <dbReference type="ARBA" id="ARBA00023136"/>
    </source>
</evidence>
<evidence type="ECO:0000313" key="14">
    <source>
        <dbReference type="Ensembl" id="ENSNBRP00000031091.1"/>
    </source>
</evidence>
<dbReference type="Bgee" id="ENSNBRG00000023616">
    <property type="expression patterns" value="Expressed in zone of skin and 3 other cell types or tissues"/>
</dbReference>
<keyword evidence="10" id="KW-0007">Acetylation</keyword>
<evidence type="ECO:0000256" key="10">
    <source>
        <dbReference type="ARBA" id="ARBA00022990"/>
    </source>
</evidence>
<dbReference type="Pfam" id="PF03208">
    <property type="entry name" value="PRA1"/>
    <property type="match status" value="1"/>
</dbReference>
<evidence type="ECO:0000256" key="7">
    <source>
        <dbReference type="ARBA" id="ARBA00022692"/>
    </source>
</evidence>
<accession>A0A3Q4I7T2</accession>
<reference evidence="14" key="1">
    <citation type="submission" date="2025-08" db="UniProtKB">
        <authorList>
            <consortium name="Ensembl"/>
        </authorList>
    </citation>
    <scope>IDENTIFICATION</scope>
</reference>
<evidence type="ECO:0000256" key="5">
    <source>
        <dbReference type="ARBA" id="ARBA00022475"/>
    </source>
</evidence>
<dbReference type="GeneTree" id="ENSGT00390000008631"/>
<evidence type="ECO:0000256" key="13">
    <source>
        <dbReference type="RuleBase" id="RU363107"/>
    </source>
</evidence>
<protein>
    <recommendedName>
        <fullName evidence="13">PRA1 family protein</fullName>
    </recommendedName>
</protein>
<dbReference type="GO" id="GO:0005856">
    <property type="term" value="C:cytoskeleton"/>
    <property type="evidence" value="ECO:0007669"/>
    <property type="project" value="UniProtKB-SubCell"/>
</dbReference>
<reference evidence="14" key="2">
    <citation type="submission" date="2025-09" db="UniProtKB">
        <authorList>
            <consortium name="Ensembl"/>
        </authorList>
    </citation>
    <scope>IDENTIFICATION</scope>
</reference>
<feature type="transmembrane region" description="Helical" evidence="13">
    <location>
        <begin position="60"/>
        <end position="80"/>
    </location>
</feature>
<organism evidence="14 15">
    <name type="scientific">Neolamprologus brichardi</name>
    <name type="common">Fairy cichlid</name>
    <name type="synonym">Lamprologus brichardi</name>
    <dbReference type="NCBI Taxonomy" id="32507"/>
    <lineage>
        <taxon>Eukaryota</taxon>
        <taxon>Metazoa</taxon>
        <taxon>Chordata</taxon>
        <taxon>Craniata</taxon>
        <taxon>Vertebrata</taxon>
        <taxon>Euteleostomi</taxon>
        <taxon>Actinopterygii</taxon>
        <taxon>Neopterygii</taxon>
        <taxon>Teleostei</taxon>
        <taxon>Neoteleostei</taxon>
        <taxon>Acanthomorphata</taxon>
        <taxon>Ovalentaria</taxon>
        <taxon>Cichlomorphae</taxon>
        <taxon>Cichliformes</taxon>
        <taxon>Cichlidae</taxon>
        <taxon>African cichlids</taxon>
        <taxon>Pseudocrenilabrinae</taxon>
        <taxon>Lamprologini</taxon>
        <taxon>Neolamprologus</taxon>
    </lineage>
</organism>
<dbReference type="Ensembl" id="ENSNBRT00000031880.1">
    <property type="protein sequence ID" value="ENSNBRP00000031091.1"/>
    <property type="gene ID" value="ENSNBRG00000023616.1"/>
</dbReference>
<dbReference type="AlphaFoldDB" id="A0A3Q4I7T2"/>
<evidence type="ECO:0000256" key="2">
    <source>
        <dbReference type="ARBA" id="ARBA00004477"/>
    </source>
</evidence>
<dbReference type="PANTHER" id="PTHR12859">
    <property type="entry name" value="PRA1 PROTEIN"/>
    <property type="match status" value="1"/>
</dbReference>
<name>A0A3Q4I7T2_NEOBR</name>
<proteinExistence type="inferred from homology"/>
<keyword evidence="7 13" id="KW-0812">Transmembrane</keyword>
<sequence>NRRKLKGLSDRSWHVSFRSCASPANPFSPSVNRDWNSLVFSCMVNRLLQHKLALPLTRGLSNLLHISIVVVSVVFVVSVWVGENGAAINNFKKQKPSAFIILIMVASCILISMLGSIVVFMWAITLPLILIFAHASCRKRNMQNKLENKMDGSGLKKTFMGILLDSLGQQEETIQKIHNFLN</sequence>
<evidence type="ECO:0000256" key="1">
    <source>
        <dbReference type="ARBA" id="ARBA00004245"/>
    </source>
</evidence>
<keyword evidence="12" id="KW-0206">Cytoskeleton</keyword>
<comment type="subcellular location">
    <subcellularLocation>
        <location evidence="3">Cell membrane</location>
        <topology evidence="3">Multi-pass membrane protein</topology>
    </subcellularLocation>
    <subcellularLocation>
        <location evidence="1">Cytoplasm</location>
        <location evidence="1">Cytoskeleton</location>
    </subcellularLocation>
    <subcellularLocation>
        <location evidence="2">Endoplasmic reticulum membrane</location>
        <topology evidence="2">Multi-pass membrane protein</topology>
    </subcellularLocation>
    <subcellularLocation>
        <location evidence="13">Membrane</location>
        <topology evidence="13">Multi-pass membrane protein</topology>
    </subcellularLocation>
</comment>
<evidence type="ECO:0000256" key="9">
    <source>
        <dbReference type="ARBA" id="ARBA00022989"/>
    </source>
</evidence>
<dbReference type="GO" id="GO:0005886">
    <property type="term" value="C:plasma membrane"/>
    <property type="evidence" value="ECO:0007669"/>
    <property type="project" value="UniProtKB-SubCell"/>
</dbReference>
<evidence type="ECO:0000256" key="3">
    <source>
        <dbReference type="ARBA" id="ARBA00004651"/>
    </source>
</evidence>
<keyword evidence="6" id="KW-0963">Cytoplasm</keyword>
<evidence type="ECO:0000313" key="15">
    <source>
        <dbReference type="Proteomes" id="UP000261580"/>
    </source>
</evidence>
<evidence type="ECO:0000256" key="8">
    <source>
        <dbReference type="ARBA" id="ARBA00022824"/>
    </source>
</evidence>
<dbReference type="PANTHER" id="PTHR12859:SF2">
    <property type="entry name" value="PRA1 FAMILY PROTEIN 3"/>
    <property type="match status" value="1"/>
</dbReference>
<feature type="transmembrane region" description="Helical" evidence="13">
    <location>
        <begin position="100"/>
        <end position="133"/>
    </location>
</feature>
<keyword evidence="9 13" id="KW-1133">Transmembrane helix</keyword>
<keyword evidence="15" id="KW-1185">Reference proteome</keyword>
<keyword evidence="5" id="KW-1003">Cell membrane</keyword>
<keyword evidence="8" id="KW-0256">Endoplasmic reticulum</keyword>
<evidence type="ECO:0000256" key="4">
    <source>
        <dbReference type="ARBA" id="ARBA00006483"/>
    </source>
</evidence>
<evidence type="ECO:0000256" key="6">
    <source>
        <dbReference type="ARBA" id="ARBA00022490"/>
    </source>
</evidence>
<dbReference type="InterPro" id="IPR004895">
    <property type="entry name" value="Prenylated_rab_accept_PRA1"/>
</dbReference>
<keyword evidence="11 13" id="KW-0472">Membrane</keyword>
<comment type="similarity">
    <text evidence="4 13">Belongs to the PRA1 family.</text>
</comment>
<evidence type="ECO:0000256" key="12">
    <source>
        <dbReference type="ARBA" id="ARBA00023212"/>
    </source>
</evidence>
<dbReference type="GO" id="GO:0051051">
    <property type="term" value="P:negative regulation of transport"/>
    <property type="evidence" value="ECO:0007669"/>
    <property type="project" value="TreeGrafter"/>
</dbReference>
<dbReference type="GO" id="GO:0005789">
    <property type="term" value="C:endoplasmic reticulum membrane"/>
    <property type="evidence" value="ECO:0007669"/>
    <property type="project" value="UniProtKB-SubCell"/>
</dbReference>
<dbReference type="Proteomes" id="UP000261580">
    <property type="component" value="Unassembled WGS sequence"/>
</dbReference>